<proteinExistence type="predicted"/>
<organism evidence="3 4">
    <name type="scientific">Microbacterium alkaliflavum</name>
    <dbReference type="NCBI Taxonomy" id="3248839"/>
    <lineage>
        <taxon>Bacteria</taxon>
        <taxon>Bacillati</taxon>
        <taxon>Actinomycetota</taxon>
        <taxon>Actinomycetes</taxon>
        <taxon>Micrococcales</taxon>
        <taxon>Microbacteriaceae</taxon>
        <taxon>Microbacterium</taxon>
    </lineage>
</organism>
<dbReference type="RefSeq" id="WP_397556481.1">
    <property type="nucleotide sequence ID" value="NZ_JBIQWL010000003.1"/>
</dbReference>
<evidence type="ECO:0000259" key="2">
    <source>
        <dbReference type="Pfam" id="PF12770"/>
    </source>
</evidence>
<dbReference type="Pfam" id="PF12770">
    <property type="entry name" value="CHAT"/>
    <property type="match status" value="1"/>
</dbReference>
<feature type="domain" description="CHAT" evidence="2">
    <location>
        <begin position="201"/>
        <end position="324"/>
    </location>
</feature>
<keyword evidence="4" id="KW-1185">Reference proteome</keyword>
<dbReference type="Proteomes" id="UP001610861">
    <property type="component" value="Unassembled WGS sequence"/>
</dbReference>
<evidence type="ECO:0000256" key="1">
    <source>
        <dbReference type="SAM" id="MobiDB-lite"/>
    </source>
</evidence>
<comment type="caution">
    <text evidence="3">The sequence shown here is derived from an EMBL/GenBank/DDBJ whole genome shotgun (WGS) entry which is preliminary data.</text>
</comment>
<accession>A0ABW7Q8K9</accession>
<evidence type="ECO:0000313" key="4">
    <source>
        <dbReference type="Proteomes" id="UP001610861"/>
    </source>
</evidence>
<dbReference type="InterPro" id="IPR024983">
    <property type="entry name" value="CHAT_dom"/>
</dbReference>
<dbReference type="EMBL" id="JBIQWL010000003">
    <property type="protein sequence ID" value="MFH8251040.1"/>
    <property type="molecule type" value="Genomic_DNA"/>
</dbReference>
<reference evidence="3 4" key="1">
    <citation type="submission" date="2024-09" db="EMBL/GenBank/DDBJ databases">
        <authorList>
            <person name="Pan X."/>
        </authorList>
    </citation>
    <scope>NUCLEOTIDE SEQUENCE [LARGE SCALE GENOMIC DNA]</scope>
    <source>
        <strain evidence="3 4">B2969</strain>
    </source>
</reference>
<protein>
    <submittedName>
        <fullName evidence="3">CHAT domain-containing protein</fullName>
    </submittedName>
</protein>
<evidence type="ECO:0000313" key="3">
    <source>
        <dbReference type="EMBL" id="MFH8251040.1"/>
    </source>
</evidence>
<name>A0ABW7Q8K9_9MICO</name>
<gene>
    <name evidence="3" type="ORF">ACH3VR_11785</name>
</gene>
<feature type="region of interest" description="Disordered" evidence="1">
    <location>
        <begin position="34"/>
        <end position="56"/>
    </location>
</feature>
<sequence>MSGVVIRLEPPQRGLRQITGMVCQVDEAPFPGISRSPGRLRRIPSTKGRAGDPTPIEHQGARLATWLCQDEAIKAVIERVRERRDPPSVPIRLHVQDDAAHALPWETLYIDAFLALDPLSPIARIPRGTTAEARDPVRPLALPLRITCVLSARGADALPQWTAIHSAVEAARKKGLAIRLTVISGDEPILAAARQAQKSDPDLHVEPVPGPDAPVPLLQLIRSTEPHLLHFFAHGDIDANKTQRILVATISDVDSDSGILDASEVGRMAAEVGTWCVTLAICRGADATAGGFTHAEAIVYRGVPAAIAMRSEIEEADANRFTTSWFPAALEVLGAVTLPPSPVTQRRPLQWADTLIRPRMELRDRNGANAGANGVWAVPVLYVLPGTFQIEVPATPPAGARDPAAVAPVRTVAHEMQAQERLSAQSELERLIATLPPDTPPELIALLRAQAHREEPR</sequence>